<accession>A0A9Q0ZXU3</accession>
<sequence>MSAPIRPPSPSGNRGFREAGAREFGREHHEEGDYRSGASAGVETFCMRGSNNLVGEMRGQKTMECFGQPVGPDIAADWRCRFVFGGESNAGELAVAFLVHRESWHGSGELGQWTFQGGKTQLSRERDVHRRYVDAYRGLLAASFDHGCDFP</sequence>
<protein>
    <submittedName>
        <fullName evidence="1">Uncharacterized protein</fullName>
    </submittedName>
</protein>
<dbReference type="Proteomes" id="UP001151529">
    <property type="component" value="Chromosome 16"/>
</dbReference>
<reference evidence="1" key="1">
    <citation type="submission" date="2022-11" db="EMBL/GenBank/DDBJ databases">
        <authorList>
            <person name="Hyden B.L."/>
            <person name="Feng K."/>
            <person name="Yates T."/>
            <person name="Jawdy S."/>
            <person name="Smart L.B."/>
            <person name="Muchero W."/>
        </authorList>
    </citation>
    <scope>NUCLEOTIDE SEQUENCE</scope>
    <source>
        <tissue evidence="1">Shoot tip</tissue>
    </source>
</reference>
<organism evidence="1 2">
    <name type="scientific">Salix viminalis</name>
    <name type="common">Common osier</name>
    <name type="synonym">Basket willow</name>
    <dbReference type="NCBI Taxonomy" id="40686"/>
    <lineage>
        <taxon>Eukaryota</taxon>
        <taxon>Viridiplantae</taxon>
        <taxon>Streptophyta</taxon>
        <taxon>Embryophyta</taxon>
        <taxon>Tracheophyta</taxon>
        <taxon>Spermatophyta</taxon>
        <taxon>Magnoliopsida</taxon>
        <taxon>eudicotyledons</taxon>
        <taxon>Gunneridae</taxon>
        <taxon>Pentapetalae</taxon>
        <taxon>rosids</taxon>
        <taxon>fabids</taxon>
        <taxon>Malpighiales</taxon>
        <taxon>Salicaceae</taxon>
        <taxon>Saliceae</taxon>
        <taxon>Salix</taxon>
    </lineage>
</organism>
<reference evidence="1" key="2">
    <citation type="journal article" date="2023" name="Int. J. Mol. Sci.">
        <title>De Novo Assembly and Annotation of 11 Diverse Shrub Willow (Salix) Genomes Reveals Novel Gene Organization in Sex-Linked Regions.</title>
        <authorList>
            <person name="Hyden B."/>
            <person name="Feng K."/>
            <person name="Yates T.B."/>
            <person name="Jawdy S."/>
            <person name="Cereghino C."/>
            <person name="Smart L.B."/>
            <person name="Muchero W."/>
        </authorList>
    </citation>
    <scope>NUCLEOTIDE SEQUENCE [LARGE SCALE GENOMIC DNA]</scope>
    <source>
        <tissue evidence="1">Shoot tip</tissue>
    </source>
</reference>
<dbReference type="AlphaFoldDB" id="A0A9Q0ZXU3"/>
<evidence type="ECO:0000313" key="2">
    <source>
        <dbReference type="Proteomes" id="UP001151529"/>
    </source>
</evidence>
<dbReference type="EMBL" id="JAPFFL010000001">
    <property type="protein sequence ID" value="KAJ6750537.1"/>
    <property type="molecule type" value="Genomic_DNA"/>
</dbReference>
<name>A0A9Q0ZXU3_SALVM</name>
<proteinExistence type="predicted"/>
<gene>
    <name evidence="1" type="ORF">OIU85_001110</name>
</gene>
<comment type="caution">
    <text evidence="1">The sequence shown here is derived from an EMBL/GenBank/DDBJ whole genome shotgun (WGS) entry which is preliminary data.</text>
</comment>
<keyword evidence="2" id="KW-1185">Reference proteome</keyword>
<evidence type="ECO:0000313" key="1">
    <source>
        <dbReference type="EMBL" id="KAJ6750537.1"/>
    </source>
</evidence>